<proteinExistence type="predicted"/>
<dbReference type="InParanoid" id="A0A804MUH5"/>
<reference evidence="3" key="2">
    <citation type="submission" date="2019-07" db="EMBL/GenBank/DDBJ databases">
        <authorList>
            <person name="Seetharam A."/>
            <person name="Woodhouse M."/>
            <person name="Cannon E."/>
        </authorList>
    </citation>
    <scope>NUCLEOTIDE SEQUENCE [LARGE SCALE GENOMIC DNA]</scope>
    <source>
        <strain evidence="3">cv. B73</strain>
    </source>
</reference>
<dbReference type="AlphaFoldDB" id="A0A804MUH5"/>
<evidence type="ECO:0000313" key="4">
    <source>
        <dbReference type="Proteomes" id="UP000007305"/>
    </source>
</evidence>
<reference evidence="3" key="3">
    <citation type="submission" date="2021-05" db="UniProtKB">
        <authorList>
            <consortium name="EnsemblPlants"/>
        </authorList>
    </citation>
    <scope>IDENTIFICATION</scope>
    <source>
        <strain evidence="3">cv. B73</strain>
    </source>
</reference>
<feature type="transmembrane region" description="Helical" evidence="2">
    <location>
        <begin position="113"/>
        <end position="132"/>
    </location>
</feature>
<keyword evidence="4" id="KW-1185">Reference proteome</keyword>
<sequence length="137" mass="15060">MDGWDYTAPGEGEASPHPPTGIKEKYRGAVSTLCSHSIIVGFIHGPTQSLDCNQAQPLSSQRNDKQLEIMPSRWGARQLFNAAIDMRSGAIPQAPDHTHGTVRFYNRPWLPLLHVYLSLLASITIVTILGRIEGKAD</sequence>
<accession>A0A804MUH5</accession>
<keyword evidence="2" id="KW-0812">Transmembrane</keyword>
<protein>
    <submittedName>
        <fullName evidence="3">Uncharacterized protein</fullName>
    </submittedName>
</protein>
<feature type="region of interest" description="Disordered" evidence="1">
    <location>
        <begin position="1"/>
        <end position="22"/>
    </location>
</feature>
<keyword evidence="2" id="KW-1133">Transmembrane helix</keyword>
<name>A0A804MUH5_MAIZE</name>
<dbReference type="Gramene" id="Zm00001eb112370_T001">
    <property type="protein sequence ID" value="Zm00001eb112370_P001"/>
    <property type="gene ID" value="Zm00001eb112370"/>
</dbReference>
<reference evidence="4" key="1">
    <citation type="submission" date="2015-12" db="EMBL/GenBank/DDBJ databases">
        <title>Update maize B73 reference genome by single molecule sequencing technologies.</title>
        <authorList>
            <consortium name="Maize Genome Sequencing Project"/>
            <person name="Ware D."/>
        </authorList>
    </citation>
    <scope>NUCLEOTIDE SEQUENCE [LARGE SCALE GENOMIC DNA]</scope>
    <source>
        <strain evidence="4">cv. B73</strain>
    </source>
</reference>
<dbReference type="Proteomes" id="UP000007305">
    <property type="component" value="Chromosome 2"/>
</dbReference>
<evidence type="ECO:0000256" key="1">
    <source>
        <dbReference type="SAM" id="MobiDB-lite"/>
    </source>
</evidence>
<keyword evidence="2" id="KW-0472">Membrane</keyword>
<dbReference type="EnsemblPlants" id="Zm00001eb112370_T001">
    <property type="protein sequence ID" value="Zm00001eb112370_P001"/>
    <property type="gene ID" value="Zm00001eb112370"/>
</dbReference>
<evidence type="ECO:0000256" key="2">
    <source>
        <dbReference type="SAM" id="Phobius"/>
    </source>
</evidence>
<organism evidence="3 4">
    <name type="scientific">Zea mays</name>
    <name type="common">Maize</name>
    <dbReference type="NCBI Taxonomy" id="4577"/>
    <lineage>
        <taxon>Eukaryota</taxon>
        <taxon>Viridiplantae</taxon>
        <taxon>Streptophyta</taxon>
        <taxon>Embryophyta</taxon>
        <taxon>Tracheophyta</taxon>
        <taxon>Spermatophyta</taxon>
        <taxon>Magnoliopsida</taxon>
        <taxon>Liliopsida</taxon>
        <taxon>Poales</taxon>
        <taxon>Poaceae</taxon>
        <taxon>PACMAD clade</taxon>
        <taxon>Panicoideae</taxon>
        <taxon>Andropogonodae</taxon>
        <taxon>Andropogoneae</taxon>
        <taxon>Tripsacinae</taxon>
        <taxon>Zea</taxon>
    </lineage>
</organism>
<evidence type="ECO:0000313" key="3">
    <source>
        <dbReference type="EnsemblPlants" id="Zm00001eb112370_P001"/>
    </source>
</evidence>